<evidence type="ECO:0000259" key="2">
    <source>
        <dbReference type="Pfam" id="PF08223"/>
    </source>
</evidence>
<evidence type="ECO:0000259" key="1">
    <source>
        <dbReference type="Pfam" id="PF07848"/>
    </source>
</evidence>
<feature type="domain" description="Transcriptional repressor PaaX-like N-terminal" evidence="1">
    <location>
        <begin position="21"/>
        <end position="89"/>
    </location>
</feature>
<dbReference type="InterPro" id="IPR036388">
    <property type="entry name" value="WH-like_DNA-bd_sf"/>
</dbReference>
<dbReference type="EMBL" id="CP033972">
    <property type="protein sequence ID" value="AZG46593.1"/>
    <property type="molecule type" value="Genomic_DNA"/>
</dbReference>
<protein>
    <submittedName>
        <fullName evidence="4">Transcriptional repressor PaaX</fullName>
    </submittedName>
</protein>
<dbReference type="KEGG" id="gom:D7316_03194"/>
<dbReference type="Gene3D" id="3.30.70.2650">
    <property type="match status" value="1"/>
</dbReference>
<feature type="domain" description="Transcriptional repressor PaaX-like central Cas2-like" evidence="3">
    <location>
        <begin position="109"/>
        <end position="182"/>
    </location>
</feature>
<dbReference type="Pfam" id="PF07848">
    <property type="entry name" value="PaaX"/>
    <property type="match status" value="1"/>
</dbReference>
<dbReference type="GO" id="GO:0006351">
    <property type="term" value="P:DNA-templated transcription"/>
    <property type="evidence" value="ECO:0007669"/>
    <property type="project" value="InterPro"/>
</dbReference>
<name>A0A3G8JNM2_9ACTN</name>
<dbReference type="Pfam" id="PF08223">
    <property type="entry name" value="PaaX_C"/>
    <property type="match status" value="1"/>
</dbReference>
<sequence length="283" mass="31059">MSLMTDRAAESAERPATSIGSARSALISILGELVAPYRQPVHTAALLYALTGVGFGESASRQAIARAGASGLISAERDGRETKWAVTERTYEIFREGVNRVFPDASAGRRWDGKWLVIIVPIPESHRATRKKLYAALRWAGFGNPSAGIWVTPHVERLPEAQAAIESLGLSTNTISFIGSTATIGIPEAELVERSWDLEKVSAAYDELRERFDHPEQLAGKDALVAHIELIDALRHTPYMDPQLPQELLPDWPGLTVVHRLQALRAERAPAAHAHWLTIARLD</sequence>
<dbReference type="AlphaFoldDB" id="A0A3G8JNM2"/>
<dbReference type="InterPro" id="IPR013225">
    <property type="entry name" value="PaaX_C"/>
</dbReference>
<dbReference type="PANTHER" id="PTHR30319:SF1">
    <property type="entry name" value="TRANSCRIPTIONAL REPRESSOR PAAX"/>
    <property type="match status" value="1"/>
</dbReference>
<dbReference type="Proteomes" id="UP000271469">
    <property type="component" value="Chromosome"/>
</dbReference>
<evidence type="ECO:0000313" key="5">
    <source>
        <dbReference type="Proteomes" id="UP000271469"/>
    </source>
</evidence>
<evidence type="ECO:0000259" key="3">
    <source>
        <dbReference type="Pfam" id="PF20803"/>
    </source>
</evidence>
<dbReference type="OrthoDB" id="2270427at2"/>
<dbReference type="PANTHER" id="PTHR30319">
    <property type="entry name" value="PHENYLACETIC ACID REGULATOR-RELATED TRANSCRIPTIONAL REPRESSOR"/>
    <property type="match status" value="1"/>
</dbReference>
<evidence type="ECO:0000313" key="4">
    <source>
        <dbReference type="EMBL" id="AZG46593.1"/>
    </source>
</evidence>
<proteinExistence type="predicted"/>
<organism evidence="4 5">
    <name type="scientific">Gordonia insulae</name>
    <dbReference type="NCBI Taxonomy" id="2420509"/>
    <lineage>
        <taxon>Bacteria</taxon>
        <taxon>Bacillati</taxon>
        <taxon>Actinomycetota</taxon>
        <taxon>Actinomycetes</taxon>
        <taxon>Mycobacteriales</taxon>
        <taxon>Gordoniaceae</taxon>
        <taxon>Gordonia</taxon>
    </lineage>
</organism>
<keyword evidence="5" id="KW-1185">Reference proteome</keyword>
<dbReference type="InterPro" id="IPR048846">
    <property type="entry name" value="PaaX-like_central"/>
</dbReference>
<dbReference type="PIRSF" id="PIRSF020623">
    <property type="entry name" value="PaaX"/>
    <property type="match status" value="1"/>
</dbReference>
<dbReference type="InterPro" id="IPR012906">
    <property type="entry name" value="PaaX-like_N"/>
</dbReference>
<dbReference type="Pfam" id="PF20803">
    <property type="entry name" value="PaaX_M"/>
    <property type="match status" value="1"/>
</dbReference>
<accession>A0A3G8JNM2</accession>
<reference evidence="4 5" key="1">
    <citation type="submission" date="2018-11" db="EMBL/GenBank/DDBJ databases">
        <title>Gordonia insulae sp. nov., isolated from an island soil.</title>
        <authorList>
            <person name="Kim Y.S."/>
            <person name="Kim S.B."/>
        </authorList>
    </citation>
    <scope>NUCLEOTIDE SEQUENCE [LARGE SCALE GENOMIC DNA]</scope>
    <source>
        <strain evidence="4 5">MMS17-SY073</strain>
    </source>
</reference>
<dbReference type="Gene3D" id="1.10.10.10">
    <property type="entry name" value="Winged helix-like DNA-binding domain superfamily/Winged helix DNA-binding domain"/>
    <property type="match status" value="1"/>
</dbReference>
<dbReference type="InterPro" id="IPR011965">
    <property type="entry name" value="PaaX_trns_reg"/>
</dbReference>
<gene>
    <name evidence="4" type="primary">paaX_1</name>
    <name evidence="4" type="ORF">D7316_03194</name>
</gene>
<feature type="domain" description="Transcriptional repressor PaaX-like C-terminal" evidence="2">
    <location>
        <begin position="196"/>
        <end position="276"/>
    </location>
</feature>
<dbReference type="RefSeq" id="WP_124709080.1">
    <property type="nucleotide sequence ID" value="NZ_CP033972.1"/>
</dbReference>